<gene>
    <name evidence="1" type="ORF">BGC07_16155</name>
</gene>
<comment type="caution">
    <text evidence="1">The sequence shown here is derived from an EMBL/GenBank/DDBJ whole genome shotgun (WGS) entry which is preliminary data.</text>
</comment>
<dbReference type="Proteomes" id="UP000094329">
    <property type="component" value="Unassembled WGS sequence"/>
</dbReference>
<evidence type="ECO:0000313" key="1">
    <source>
        <dbReference type="EMBL" id="ODN41625.1"/>
    </source>
</evidence>
<keyword evidence="2" id="KW-1185">Reference proteome</keyword>
<evidence type="ECO:0000313" key="2">
    <source>
        <dbReference type="Proteomes" id="UP000094329"/>
    </source>
</evidence>
<organism evidence="1 2">
    <name type="scientific">Piscirickettsia litoralis</name>
    <dbReference type="NCBI Taxonomy" id="1891921"/>
    <lineage>
        <taxon>Bacteria</taxon>
        <taxon>Pseudomonadati</taxon>
        <taxon>Pseudomonadota</taxon>
        <taxon>Gammaproteobacteria</taxon>
        <taxon>Thiotrichales</taxon>
        <taxon>Piscirickettsiaceae</taxon>
        <taxon>Piscirickettsia</taxon>
    </lineage>
</organism>
<accession>A0ABX2ZZH2</accession>
<protein>
    <submittedName>
        <fullName evidence="1">Uncharacterized protein</fullName>
    </submittedName>
</protein>
<sequence>MKKHSISLIKGDYRWEEKNINSKDISLINSSRRSSGYSELDMENQRQFIRSSQQLQKEMGKRFRKSPISHVNLVGWSRGGDNCTYDCK</sequence>
<reference evidence="1 2" key="1">
    <citation type="submission" date="2016-08" db="EMBL/GenBank/DDBJ databases">
        <title>Draft genome sequence of Candidatus Piscirickettsia litoralis, from seawater.</title>
        <authorList>
            <person name="Wan X."/>
            <person name="Lee A.J."/>
            <person name="Hou S."/>
            <person name="Donachie S.P."/>
        </authorList>
    </citation>
    <scope>NUCLEOTIDE SEQUENCE [LARGE SCALE GENOMIC DNA]</scope>
    <source>
        <strain evidence="1 2">Y2</strain>
    </source>
</reference>
<name>A0ABX2ZZH2_9GAMM</name>
<dbReference type="EMBL" id="MDTU01000002">
    <property type="protein sequence ID" value="ODN41625.1"/>
    <property type="molecule type" value="Genomic_DNA"/>
</dbReference>
<proteinExistence type="predicted"/>